<sequence length="81" mass="9316">CGCEFCFSCAEMSPLRGNIVLKENEQMGKDDKPIQESLTNHEEELRNANKNKGKRRHEFDLKANLDTKRKSSMSKARNKDS</sequence>
<dbReference type="Proteomes" id="UP000479710">
    <property type="component" value="Unassembled WGS sequence"/>
</dbReference>
<gene>
    <name evidence="2" type="ORF">E2562_021441</name>
</gene>
<dbReference type="AlphaFoldDB" id="A0A6G1C838"/>
<feature type="compositionally biased region" description="Basic and acidic residues" evidence="1">
    <location>
        <begin position="57"/>
        <end position="69"/>
    </location>
</feature>
<proteinExistence type="predicted"/>
<organism evidence="2 3">
    <name type="scientific">Oryza meyeriana var. granulata</name>
    <dbReference type="NCBI Taxonomy" id="110450"/>
    <lineage>
        <taxon>Eukaryota</taxon>
        <taxon>Viridiplantae</taxon>
        <taxon>Streptophyta</taxon>
        <taxon>Embryophyta</taxon>
        <taxon>Tracheophyta</taxon>
        <taxon>Spermatophyta</taxon>
        <taxon>Magnoliopsida</taxon>
        <taxon>Liliopsida</taxon>
        <taxon>Poales</taxon>
        <taxon>Poaceae</taxon>
        <taxon>BOP clade</taxon>
        <taxon>Oryzoideae</taxon>
        <taxon>Oryzeae</taxon>
        <taxon>Oryzinae</taxon>
        <taxon>Oryza</taxon>
        <taxon>Oryza meyeriana</taxon>
    </lineage>
</organism>
<feature type="region of interest" description="Disordered" evidence="1">
    <location>
        <begin position="26"/>
        <end position="81"/>
    </location>
</feature>
<evidence type="ECO:0000256" key="1">
    <source>
        <dbReference type="SAM" id="MobiDB-lite"/>
    </source>
</evidence>
<evidence type="ECO:0000313" key="3">
    <source>
        <dbReference type="Proteomes" id="UP000479710"/>
    </source>
</evidence>
<keyword evidence="3" id="KW-1185">Reference proteome</keyword>
<comment type="caution">
    <text evidence="2">The sequence shown here is derived from an EMBL/GenBank/DDBJ whole genome shotgun (WGS) entry which is preliminary data.</text>
</comment>
<feature type="compositionally biased region" description="Basic and acidic residues" evidence="1">
    <location>
        <begin position="26"/>
        <end position="47"/>
    </location>
</feature>
<feature type="non-terminal residue" evidence="2">
    <location>
        <position position="1"/>
    </location>
</feature>
<protein>
    <submittedName>
        <fullName evidence="2">Uncharacterized protein</fullName>
    </submittedName>
</protein>
<reference evidence="2 3" key="1">
    <citation type="submission" date="2019-11" db="EMBL/GenBank/DDBJ databases">
        <title>Whole genome sequence of Oryza granulata.</title>
        <authorList>
            <person name="Li W."/>
        </authorList>
    </citation>
    <scope>NUCLEOTIDE SEQUENCE [LARGE SCALE GENOMIC DNA]</scope>
    <source>
        <strain evidence="3">cv. Menghai</strain>
        <tissue evidence="2">Leaf</tissue>
    </source>
</reference>
<evidence type="ECO:0000313" key="2">
    <source>
        <dbReference type="EMBL" id="KAF0896286.1"/>
    </source>
</evidence>
<accession>A0A6G1C838</accession>
<name>A0A6G1C838_9ORYZ</name>
<dbReference type="EMBL" id="SPHZ02000010">
    <property type="protein sequence ID" value="KAF0896286.1"/>
    <property type="molecule type" value="Genomic_DNA"/>
</dbReference>